<accession>A0A6B0RRT0</accession>
<protein>
    <submittedName>
        <fullName evidence="1">Uncharacterized protein</fullName>
    </submittedName>
</protein>
<reference evidence="1" key="1">
    <citation type="submission" date="2019-10" db="EMBL/GenBank/DDBJ databases">
        <title>The sequence and de novo assembly of the wild yak genome.</title>
        <authorList>
            <person name="Liu Y."/>
        </authorList>
    </citation>
    <scope>NUCLEOTIDE SEQUENCE [LARGE SCALE GENOMIC DNA]</scope>
    <source>
        <strain evidence="1">WY2019</strain>
    </source>
</reference>
<comment type="caution">
    <text evidence="1">The sequence shown here is derived from an EMBL/GenBank/DDBJ whole genome shotgun (WGS) entry which is preliminary data.</text>
</comment>
<sequence length="175" mass="19236">MNINAAIVNIMNGVGLFPTQTPPSGTKERNTEVLLLSKLVSGTHSGKRLGPAALFQIMKDIVINFKELILLRTHSLMTMQFNQSFLDHEGEEKVMILQNSNLHNSQRPPSGEHVLSGTAQLSPSNLIGFPVDTHFPLCAKIQGIHSSPSNPVYTAQCGIGVHDDPLLYRRLRETT</sequence>
<organism evidence="1 2">
    <name type="scientific">Bos mutus</name>
    <name type="common">wild yak</name>
    <dbReference type="NCBI Taxonomy" id="72004"/>
    <lineage>
        <taxon>Eukaryota</taxon>
        <taxon>Metazoa</taxon>
        <taxon>Chordata</taxon>
        <taxon>Craniata</taxon>
        <taxon>Vertebrata</taxon>
        <taxon>Euteleostomi</taxon>
        <taxon>Mammalia</taxon>
        <taxon>Eutheria</taxon>
        <taxon>Laurasiatheria</taxon>
        <taxon>Artiodactyla</taxon>
        <taxon>Ruminantia</taxon>
        <taxon>Pecora</taxon>
        <taxon>Bovidae</taxon>
        <taxon>Bovinae</taxon>
        <taxon>Bos</taxon>
    </lineage>
</organism>
<proteinExistence type="predicted"/>
<name>A0A6B0RRT0_9CETA</name>
<evidence type="ECO:0000313" key="2">
    <source>
        <dbReference type="Proteomes" id="UP000322234"/>
    </source>
</evidence>
<keyword evidence="2" id="KW-1185">Reference proteome</keyword>
<dbReference type="Proteomes" id="UP000322234">
    <property type="component" value="Unassembled WGS sequence"/>
</dbReference>
<gene>
    <name evidence="1" type="ORF">E5288_WYG005735</name>
</gene>
<dbReference type="AlphaFoldDB" id="A0A6B0RRT0"/>
<dbReference type="EMBL" id="VBQZ03000084">
    <property type="protein sequence ID" value="MXQ92635.1"/>
    <property type="molecule type" value="Genomic_DNA"/>
</dbReference>
<evidence type="ECO:0000313" key="1">
    <source>
        <dbReference type="EMBL" id="MXQ92635.1"/>
    </source>
</evidence>